<protein>
    <recommendedName>
        <fullName evidence="4">DUF2975 domain-containing protein</fullName>
    </recommendedName>
</protein>
<evidence type="ECO:0008006" key="4">
    <source>
        <dbReference type="Google" id="ProtNLM"/>
    </source>
</evidence>
<keyword evidence="1" id="KW-0472">Membrane</keyword>
<evidence type="ECO:0000313" key="3">
    <source>
        <dbReference type="Proteomes" id="UP000175968"/>
    </source>
</evidence>
<feature type="transmembrane region" description="Helical" evidence="1">
    <location>
        <begin position="249"/>
        <end position="270"/>
    </location>
</feature>
<keyword evidence="1" id="KW-0812">Transmembrane</keyword>
<gene>
    <name evidence="2" type="ORF">EM308_05040</name>
</gene>
<dbReference type="EMBL" id="CP017479">
    <property type="protein sequence ID" value="AOW08923.1"/>
    <property type="molecule type" value="Genomic_DNA"/>
</dbReference>
<name>A0AAC9N6J1_9FLAO</name>
<reference evidence="2 3" key="1">
    <citation type="submission" date="2016-10" db="EMBL/GenBank/DDBJ databases">
        <title>Flavobacterium gilvum sp. nov., isolated from stream water.</title>
        <authorList>
            <person name="Shin S.-K."/>
            <person name="Cho Y.-J."/>
            <person name="Yi H."/>
        </authorList>
    </citation>
    <scope>NUCLEOTIDE SEQUENCE [LARGE SCALE GENOMIC DNA]</scope>
    <source>
        <strain evidence="2 3">EM1308</strain>
    </source>
</reference>
<feature type="transmembrane region" description="Helical" evidence="1">
    <location>
        <begin position="306"/>
        <end position="324"/>
    </location>
</feature>
<organism evidence="2 3">
    <name type="scientific">Flavobacterium gilvum</name>
    <dbReference type="NCBI Taxonomy" id="1492737"/>
    <lineage>
        <taxon>Bacteria</taxon>
        <taxon>Pseudomonadati</taxon>
        <taxon>Bacteroidota</taxon>
        <taxon>Flavobacteriia</taxon>
        <taxon>Flavobacteriales</taxon>
        <taxon>Flavobacteriaceae</taxon>
        <taxon>Flavobacterium</taxon>
    </lineage>
</organism>
<feature type="transmembrane region" description="Helical" evidence="1">
    <location>
        <begin position="51"/>
        <end position="72"/>
    </location>
</feature>
<sequence length="338" mass="39006">MISYNTNVENLIGIKFQHNNCFLIFNYCYSIIFVFLQIAKLKSIMRTTKYIASFMYFMVLFCFIVATVIFIISLSAKFFGNDGQYIYKYDDNSWTTIGNKNSEGSLVPVKLTLQIPDSIKINEKYMGIVAEDSYPSINNMFLKENKKAKAINLYDVAVPFPEGKKFQSISIEENGNYKNLKPSFKFIKYVNDGNTQYLSIKTGDSFTNIVLGLRSPINFLFYIMQMFFLAKILKELAKEIYFSKVLSKYISNLGFLMLFSQVIPLIYVFIDRKLFGNITITPHVLQSLKDGYFENIRVSFNPTVDMNIYIILLGAVLVLLTKLIKRGQTLEEENELTI</sequence>
<evidence type="ECO:0000313" key="2">
    <source>
        <dbReference type="EMBL" id="AOW08923.1"/>
    </source>
</evidence>
<dbReference type="AlphaFoldDB" id="A0AAC9N6J1"/>
<keyword evidence="3" id="KW-1185">Reference proteome</keyword>
<accession>A0AAC9N6J1</accession>
<evidence type="ECO:0000256" key="1">
    <source>
        <dbReference type="SAM" id="Phobius"/>
    </source>
</evidence>
<proteinExistence type="predicted"/>
<dbReference type="KEGG" id="fgl:EM308_05040"/>
<feature type="transmembrane region" description="Helical" evidence="1">
    <location>
        <begin position="22"/>
        <end position="39"/>
    </location>
</feature>
<dbReference type="RefSeq" id="WP_035633504.1">
    <property type="nucleotide sequence ID" value="NZ_CP017479.1"/>
</dbReference>
<keyword evidence="1" id="KW-1133">Transmembrane helix</keyword>
<dbReference type="Proteomes" id="UP000175968">
    <property type="component" value="Chromosome"/>
</dbReference>